<dbReference type="EMBL" id="UYRT01096328">
    <property type="protein sequence ID" value="VDN40731.1"/>
    <property type="molecule type" value="Genomic_DNA"/>
</dbReference>
<reference evidence="3" key="1">
    <citation type="submission" date="2016-06" db="UniProtKB">
        <authorList>
            <consortium name="WormBaseParasite"/>
        </authorList>
    </citation>
    <scope>IDENTIFICATION</scope>
</reference>
<dbReference type="WBParaSite" id="GPUH_0002295301-mRNA-1">
    <property type="protein sequence ID" value="GPUH_0002295301-mRNA-1"/>
    <property type="gene ID" value="GPUH_0002295301"/>
</dbReference>
<organism evidence="3">
    <name type="scientific">Gongylonema pulchrum</name>
    <dbReference type="NCBI Taxonomy" id="637853"/>
    <lineage>
        <taxon>Eukaryota</taxon>
        <taxon>Metazoa</taxon>
        <taxon>Ecdysozoa</taxon>
        <taxon>Nematoda</taxon>
        <taxon>Chromadorea</taxon>
        <taxon>Rhabditida</taxon>
        <taxon>Spirurina</taxon>
        <taxon>Spiruromorpha</taxon>
        <taxon>Spiruroidea</taxon>
        <taxon>Gongylonematidae</taxon>
        <taxon>Gongylonema</taxon>
    </lineage>
</organism>
<gene>
    <name evidence="1" type="ORF">GPUH_LOCUS22924</name>
</gene>
<evidence type="ECO:0000313" key="1">
    <source>
        <dbReference type="EMBL" id="VDN40731.1"/>
    </source>
</evidence>
<evidence type="ECO:0000313" key="3">
    <source>
        <dbReference type="WBParaSite" id="GPUH_0002295301-mRNA-1"/>
    </source>
</evidence>
<sequence length="74" mass="8512">MEEERKSKRIPWIRSFFMSNATAAVNVTMDMRREPQKSLAVLYCGIATRIFPSNGIEIKSICGEYNLHKLSKMS</sequence>
<dbReference type="Proteomes" id="UP000271098">
    <property type="component" value="Unassembled WGS sequence"/>
</dbReference>
<name>A0A183EPN4_9BILA</name>
<dbReference type="AlphaFoldDB" id="A0A183EPN4"/>
<reference evidence="1 2" key="2">
    <citation type="submission" date="2018-11" db="EMBL/GenBank/DDBJ databases">
        <authorList>
            <consortium name="Pathogen Informatics"/>
        </authorList>
    </citation>
    <scope>NUCLEOTIDE SEQUENCE [LARGE SCALE GENOMIC DNA]</scope>
</reference>
<protein>
    <submittedName>
        <fullName evidence="3">Ovule protein</fullName>
    </submittedName>
</protein>
<keyword evidence="2" id="KW-1185">Reference proteome</keyword>
<accession>A0A183EPN4</accession>
<evidence type="ECO:0000313" key="2">
    <source>
        <dbReference type="Proteomes" id="UP000271098"/>
    </source>
</evidence>
<proteinExistence type="predicted"/>